<dbReference type="EMBL" id="JBHLUD010000013">
    <property type="protein sequence ID" value="MFC0547061.1"/>
    <property type="molecule type" value="Genomic_DNA"/>
</dbReference>
<evidence type="ECO:0000313" key="1">
    <source>
        <dbReference type="EMBL" id="MFC0547061.1"/>
    </source>
</evidence>
<evidence type="ECO:0000313" key="2">
    <source>
        <dbReference type="Proteomes" id="UP001589810"/>
    </source>
</evidence>
<accession>A0ABV6N4Y2</accession>
<reference evidence="1 2" key="1">
    <citation type="submission" date="2024-09" db="EMBL/GenBank/DDBJ databases">
        <authorList>
            <person name="Sun Q."/>
            <person name="Mori K."/>
        </authorList>
    </citation>
    <scope>NUCLEOTIDE SEQUENCE [LARGE SCALE GENOMIC DNA]</scope>
    <source>
        <strain evidence="1 2">TBRC 1432</strain>
    </source>
</reference>
<comment type="caution">
    <text evidence="1">The sequence shown here is derived from an EMBL/GenBank/DDBJ whole genome shotgun (WGS) entry which is preliminary data.</text>
</comment>
<dbReference type="RefSeq" id="WP_273937293.1">
    <property type="nucleotide sequence ID" value="NZ_CP097263.1"/>
</dbReference>
<proteinExistence type="predicted"/>
<sequence length="62" mass="7228">MKTTVVVWTRWLGSWEDEQFGRPCVGDVVMTERGYAEVSETDHECHIDGYCEIQPETWEYAA</sequence>
<dbReference type="Proteomes" id="UP001589810">
    <property type="component" value="Unassembled WGS sequence"/>
</dbReference>
<name>A0ABV6N4Y2_9PSEU</name>
<protein>
    <submittedName>
        <fullName evidence="1">Uncharacterized protein</fullName>
    </submittedName>
</protein>
<gene>
    <name evidence="1" type="ORF">ACFFH7_36510</name>
</gene>
<keyword evidence="2" id="KW-1185">Reference proteome</keyword>
<organism evidence="1 2">
    <name type="scientific">Kutzneria chonburiensis</name>
    <dbReference type="NCBI Taxonomy" id="1483604"/>
    <lineage>
        <taxon>Bacteria</taxon>
        <taxon>Bacillati</taxon>
        <taxon>Actinomycetota</taxon>
        <taxon>Actinomycetes</taxon>
        <taxon>Pseudonocardiales</taxon>
        <taxon>Pseudonocardiaceae</taxon>
        <taxon>Kutzneria</taxon>
    </lineage>
</organism>